<evidence type="ECO:0000259" key="4">
    <source>
        <dbReference type="Pfam" id="PF00905"/>
    </source>
</evidence>
<dbReference type="Pfam" id="PF03717">
    <property type="entry name" value="PBP_dimer"/>
    <property type="match status" value="1"/>
</dbReference>
<dbReference type="PANTHER" id="PTHR30627:SF25">
    <property type="entry name" value="PENICILLIN-BINDING PROTEIN 3"/>
    <property type="match status" value="1"/>
</dbReference>
<dbReference type="SUPFAM" id="SSF54427">
    <property type="entry name" value="NTF2-like"/>
    <property type="match status" value="1"/>
</dbReference>
<comment type="subcellular location">
    <subcellularLocation>
        <location evidence="1">Membrane</location>
    </subcellularLocation>
</comment>
<evidence type="ECO:0000256" key="3">
    <source>
        <dbReference type="ARBA" id="ARBA00023136"/>
    </source>
</evidence>
<feature type="domain" description="NTF2-like N-terminal transpeptidase" evidence="6">
    <location>
        <begin position="24"/>
        <end position="147"/>
    </location>
</feature>
<dbReference type="PANTHER" id="PTHR30627">
    <property type="entry name" value="PEPTIDOGLYCAN D,D-TRANSPEPTIDASE"/>
    <property type="match status" value="1"/>
</dbReference>
<sequence length="672" mass="73607">MKKILLGTAIILLVFLAGCRDKPTPEDRLAEYVSQWNKSGFAVMYENYLTTETKEAFPEDEFAARQEKLVEDLGIDHLEVTYDKPGENPKWDKEQPAEFDIHVKMETLAGPVEFEKPIRLRYEEREKEKTWFVEWDPSYIFPDLEPGDEIGISRTEAKRGEIVDRAGIPIAKNGTGYQVGIVPEKLDEARKSDIAKLLGTTSEAIDKSLNAAWVKPDLFVPIGKSAKDDAARLDRLIEIPGIAAREIGMREYPYGPALAHLTGYIGAISAEQLENLADKGYTETDQIGRRGLESLLEDRLRGRDGMKITIKKEQEGLEPVTVAERAAEDGETVKLTIDAELQKVAYDAMMGEPGTAASINPGTGEVLTLVSSPAYNPNEFIAGMSGARYSELEEDEKTPLFNRFAQSYAPGSTIKPITAAIGMEAGTLDPAAGLTITGKTWQKDTSWGAYRVSRVHPEAPNPIDLNRAMVYSDNIYFAQQALAMGKDTLAEGLKQFGFGEPIPLEAMELKASQISNDGTIGSEGQLADTSFGQGQMLTNILHLASMYEPILTGGTMHKPTLLFDEEDGQVWKEGLVDPAHAETLRSTLRNVVVDGFAQSANLTDVPIAGKTGTAELKAAGEDRGKENGYFVSYPAENPSFILAMMVENIEDNGSSDYVAAMSAEVHRYAAGR</sequence>
<dbReference type="InterPro" id="IPR001460">
    <property type="entry name" value="PCN-bd_Tpept"/>
</dbReference>
<name>A0A1H7C980_9BACL</name>
<dbReference type="GO" id="GO:0071972">
    <property type="term" value="F:peptidoglycan L,D-transpeptidase activity"/>
    <property type="evidence" value="ECO:0007669"/>
    <property type="project" value="TreeGrafter"/>
</dbReference>
<dbReference type="InterPro" id="IPR050515">
    <property type="entry name" value="Beta-lactam/transpept"/>
</dbReference>
<feature type="domain" description="Penicillin-binding protein transpeptidase" evidence="4">
    <location>
        <begin position="354"/>
        <end position="659"/>
    </location>
</feature>
<dbReference type="InterPro" id="IPR036138">
    <property type="entry name" value="PBP_dimer_sf"/>
</dbReference>
<dbReference type="Pfam" id="PF05223">
    <property type="entry name" value="MecA_N"/>
    <property type="match status" value="1"/>
</dbReference>
<dbReference type="GO" id="GO:0071555">
    <property type="term" value="P:cell wall organization"/>
    <property type="evidence" value="ECO:0007669"/>
    <property type="project" value="TreeGrafter"/>
</dbReference>
<dbReference type="Pfam" id="PF00905">
    <property type="entry name" value="Transpeptidase"/>
    <property type="match status" value="1"/>
</dbReference>
<proteinExistence type="inferred from homology"/>
<accession>A0A1H7C980</accession>
<gene>
    <name evidence="7" type="ORF">SAMN04488127_3036</name>
</gene>
<dbReference type="Gene3D" id="3.10.450.100">
    <property type="entry name" value="NTF2-like, domain 1"/>
    <property type="match status" value="1"/>
</dbReference>
<evidence type="ECO:0000256" key="1">
    <source>
        <dbReference type="ARBA" id="ARBA00004370"/>
    </source>
</evidence>
<evidence type="ECO:0000313" key="8">
    <source>
        <dbReference type="Proteomes" id="UP000199200"/>
    </source>
</evidence>
<dbReference type="PROSITE" id="PS51257">
    <property type="entry name" value="PROKAR_LIPOPROTEIN"/>
    <property type="match status" value="1"/>
</dbReference>
<keyword evidence="8" id="KW-1185">Reference proteome</keyword>
<dbReference type="Proteomes" id="UP000199200">
    <property type="component" value="Unassembled WGS sequence"/>
</dbReference>
<evidence type="ECO:0000313" key="7">
    <source>
        <dbReference type="EMBL" id="SEJ85127.1"/>
    </source>
</evidence>
<organism evidence="7 8">
    <name type="scientific">Bhargavaea ginsengi</name>
    <dbReference type="NCBI Taxonomy" id="426757"/>
    <lineage>
        <taxon>Bacteria</taxon>
        <taxon>Bacillati</taxon>
        <taxon>Bacillota</taxon>
        <taxon>Bacilli</taxon>
        <taxon>Bacillales</taxon>
        <taxon>Caryophanaceae</taxon>
        <taxon>Bhargavaea</taxon>
    </lineage>
</organism>
<dbReference type="EMBL" id="FNZF01000009">
    <property type="protein sequence ID" value="SEJ85127.1"/>
    <property type="molecule type" value="Genomic_DNA"/>
</dbReference>
<keyword evidence="3" id="KW-0472">Membrane</keyword>
<dbReference type="GO" id="GO:0046677">
    <property type="term" value="P:response to antibiotic"/>
    <property type="evidence" value="ECO:0007669"/>
    <property type="project" value="InterPro"/>
</dbReference>
<dbReference type="STRING" id="426757.SAMN04488127_3036"/>
<evidence type="ECO:0000259" key="5">
    <source>
        <dbReference type="Pfam" id="PF03717"/>
    </source>
</evidence>
<dbReference type="Gene3D" id="3.30.1390.30">
    <property type="entry name" value="Penicillin-binding protein 2a, domain 3"/>
    <property type="match status" value="1"/>
</dbReference>
<dbReference type="Gene3D" id="3.90.1310.10">
    <property type="entry name" value="Penicillin-binding protein 2a (Domain 2)"/>
    <property type="match status" value="1"/>
</dbReference>
<comment type="similarity">
    <text evidence="2">Belongs to the transpeptidase family.</text>
</comment>
<dbReference type="InterPro" id="IPR012338">
    <property type="entry name" value="Beta-lactam/transpept-like"/>
</dbReference>
<dbReference type="SUPFAM" id="SSF56601">
    <property type="entry name" value="beta-lactamase/transpeptidase-like"/>
    <property type="match status" value="1"/>
</dbReference>
<dbReference type="RefSeq" id="WP_092056016.1">
    <property type="nucleotide sequence ID" value="NZ_FNZF01000009.1"/>
</dbReference>
<dbReference type="AlphaFoldDB" id="A0A1H7C980"/>
<evidence type="ECO:0000259" key="6">
    <source>
        <dbReference type="Pfam" id="PF05223"/>
    </source>
</evidence>
<dbReference type="InterPro" id="IPR005311">
    <property type="entry name" value="PBP_dimer"/>
</dbReference>
<dbReference type="InterPro" id="IPR007887">
    <property type="entry name" value="MecA_N"/>
</dbReference>
<evidence type="ECO:0000256" key="2">
    <source>
        <dbReference type="ARBA" id="ARBA00007171"/>
    </source>
</evidence>
<dbReference type="InterPro" id="IPR032710">
    <property type="entry name" value="NTF2-like_dom_sf"/>
</dbReference>
<dbReference type="GO" id="GO:0005886">
    <property type="term" value="C:plasma membrane"/>
    <property type="evidence" value="ECO:0007669"/>
    <property type="project" value="TreeGrafter"/>
</dbReference>
<protein>
    <submittedName>
        <fullName evidence="7">Penicillin-binding protein</fullName>
    </submittedName>
</protein>
<dbReference type="Gene3D" id="3.40.710.10">
    <property type="entry name" value="DD-peptidase/beta-lactamase superfamily"/>
    <property type="match status" value="1"/>
</dbReference>
<dbReference type="GO" id="GO:0008658">
    <property type="term" value="F:penicillin binding"/>
    <property type="evidence" value="ECO:0007669"/>
    <property type="project" value="InterPro"/>
</dbReference>
<dbReference type="SUPFAM" id="SSF56519">
    <property type="entry name" value="Penicillin binding protein dimerisation domain"/>
    <property type="match status" value="1"/>
</dbReference>
<dbReference type="OrthoDB" id="9766847at2"/>
<feature type="domain" description="Penicillin-binding protein dimerisation" evidence="5">
    <location>
        <begin position="155"/>
        <end position="314"/>
    </location>
</feature>
<reference evidence="8" key="1">
    <citation type="submission" date="2016-10" db="EMBL/GenBank/DDBJ databases">
        <authorList>
            <person name="Varghese N."/>
            <person name="Submissions S."/>
        </authorList>
    </citation>
    <scope>NUCLEOTIDE SEQUENCE [LARGE SCALE GENOMIC DNA]</scope>
    <source>
        <strain evidence="8">CGMCC 1.6763</strain>
    </source>
</reference>